<keyword evidence="3" id="KW-0539">Nucleus</keyword>
<organism evidence="6">
    <name type="scientific">Daucus carota subsp. sativus</name>
    <name type="common">Carrot</name>
    <dbReference type="NCBI Taxonomy" id="79200"/>
    <lineage>
        <taxon>Eukaryota</taxon>
        <taxon>Viridiplantae</taxon>
        <taxon>Streptophyta</taxon>
        <taxon>Embryophyta</taxon>
        <taxon>Tracheophyta</taxon>
        <taxon>Spermatophyta</taxon>
        <taxon>Magnoliopsida</taxon>
        <taxon>eudicotyledons</taxon>
        <taxon>Gunneridae</taxon>
        <taxon>Pentapetalae</taxon>
        <taxon>asterids</taxon>
        <taxon>campanulids</taxon>
        <taxon>Apiales</taxon>
        <taxon>Apiaceae</taxon>
        <taxon>Apioideae</taxon>
        <taxon>Scandiceae</taxon>
        <taxon>Daucinae</taxon>
        <taxon>Daucus</taxon>
        <taxon>Daucus sect. Daucus</taxon>
    </lineage>
</organism>
<accession>A0A166J5Z4</accession>
<dbReference type="EMBL" id="LNRQ01000001">
    <property type="protein sequence ID" value="KZN11835.1"/>
    <property type="molecule type" value="Genomic_DNA"/>
</dbReference>
<dbReference type="STRING" id="79200.A0A166J5Z4"/>
<evidence type="ECO:0000256" key="3">
    <source>
        <dbReference type="ARBA" id="ARBA00023242"/>
    </source>
</evidence>
<protein>
    <recommendedName>
        <fullName evidence="5">CRC domain-containing protein</fullName>
    </recommendedName>
</protein>
<comment type="similarity">
    <text evidence="2">Belongs to the lin-54 family.</text>
</comment>
<dbReference type="AlphaFoldDB" id="A0A166J5Z4"/>
<dbReference type="GO" id="GO:0005634">
    <property type="term" value="C:nucleus"/>
    <property type="evidence" value="ECO:0007669"/>
    <property type="project" value="UniProtKB-SubCell"/>
</dbReference>
<dbReference type="PANTHER" id="PTHR12446">
    <property type="entry name" value="TESMIN/TSO1-RELATED"/>
    <property type="match status" value="1"/>
</dbReference>
<feature type="domain" description="CRC" evidence="5">
    <location>
        <begin position="102"/>
        <end position="226"/>
    </location>
</feature>
<evidence type="ECO:0000313" key="6">
    <source>
        <dbReference type="EMBL" id="KZN11835.1"/>
    </source>
</evidence>
<dbReference type="InterPro" id="IPR028307">
    <property type="entry name" value="Lin-54_fam"/>
</dbReference>
<feature type="region of interest" description="Disordered" evidence="4">
    <location>
        <begin position="367"/>
        <end position="386"/>
    </location>
</feature>
<dbReference type="PROSITE" id="PS51634">
    <property type="entry name" value="CRC"/>
    <property type="match status" value="1"/>
</dbReference>
<evidence type="ECO:0000256" key="1">
    <source>
        <dbReference type="ARBA" id="ARBA00004123"/>
    </source>
</evidence>
<evidence type="ECO:0000256" key="2">
    <source>
        <dbReference type="ARBA" id="ARBA00007267"/>
    </source>
</evidence>
<feature type="region of interest" description="Disordered" evidence="4">
    <location>
        <begin position="392"/>
        <end position="411"/>
    </location>
</feature>
<dbReference type="InterPro" id="IPR033467">
    <property type="entry name" value="Tesmin/TSO1-like_CXC"/>
</dbReference>
<dbReference type="SMART" id="SM01114">
    <property type="entry name" value="CXC"/>
    <property type="match status" value="2"/>
</dbReference>
<dbReference type="PANTHER" id="PTHR12446:SF34">
    <property type="entry name" value="PROTEIN LIN-54 HOMOLOG"/>
    <property type="match status" value="1"/>
</dbReference>
<dbReference type="GO" id="GO:0006355">
    <property type="term" value="P:regulation of DNA-templated transcription"/>
    <property type="evidence" value="ECO:0007669"/>
    <property type="project" value="TreeGrafter"/>
</dbReference>
<reference evidence="6" key="1">
    <citation type="journal article" date="2016" name="Nat. Genet.">
        <title>A high-quality carrot genome assembly provides new insights into carotenoid accumulation and asterid genome evolution.</title>
        <authorList>
            <person name="Iorizzo M."/>
            <person name="Ellison S."/>
            <person name="Senalik D."/>
            <person name="Zeng P."/>
            <person name="Satapoomin P."/>
            <person name="Huang J."/>
            <person name="Bowman M."/>
            <person name="Iovene M."/>
            <person name="Sanseverino W."/>
            <person name="Cavagnaro P."/>
            <person name="Yildiz M."/>
            <person name="Macko-Podgorni A."/>
            <person name="Moranska E."/>
            <person name="Grzebelus E."/>
            <person name="Grzebelus D."/>
            <person name="Ashrafi H."/>
            <person name="Zheng Z."/>
            <person name="Cheng S."/>
            <person name="Spooner D."/>
            <person name="Van Deynze A."/>
            <person name="Simon P."/>
        </authorList>
    </citation>
    <scope>NUCLEOTIDE SEQUENCE [LARGE SCALE GENOMIC DNA]</scope>
    <source>
        <tissue evidence="6">Leaf</tissue>
    </source>
</reference>
<proteinExistence type="inferred from homology"/>
<evidence type="ECO:0000259" key="5">
    <source>
        <dbReference type="PROSITE" id="PS51634"/>
    </source>
</evidence>
<sequence length="568" mass="63016">MSTFTCISVDSKVESPKPRQHSHAESIRPQHSHVELLRSRQHINSELKKAESPKPRHPINVELKKTESPKPRQQNTVEFKKIESPKVRQQSNVEFKDGTIKKQKQCNCKNSRCLKLYCECFAAGIYCNGCNCTNCHNNVEHESARREAVGATLERNPNAFRSKIAKSPHRSQDNRIEAGEVTTVGKHNKGCNCKKSWCLKKYCECFQANIMCSENCRCIDCKNCEGSEEARALRQGEHTNVMAFMQHGSTQAFGYIPQAIKKRKIQSLFTGEAPANTLDNRSAQKYSQETFLTSLSNSSHLPSIPLHAAAARATMLRSSDSMYRSQLAAIRGLKDAKELCSRLVVVSAEASSKLAGKKLTANENAEIDQCETSSTTSNQLHKDKVESRVQVLSGGDKVQTGSSGSDPVDIQHERAMSPGTLELMCDEQDRTFLEAQSPSVVGGCSKQPKISSSTTQGFTDLYAEQERLVLTNFLNCLNRLVTSGSMQVMHPSSSQTVREGQQEPLQNGIKDFKLQRNVYLQQQIVVPSSQITSDCNAMCFFRKPRLPAAVHSGDASAKFYPANGRTTA</sequence>
<feature type="region of interest" description="Disordered" evidence="4">
    <location>
        <begin position="1"/>
        <end position="59"/>
    </location>
</feature>
<comment type="caution">
    <text evidence="6">The sequence shown here is derived from an EMBL/GenBank/DDBJ whole genome shotgun (WGS) entry which is preliminary data.</text>
</comment>
<dbReference type="InterPro" id="IPR005172">
    <property type="entry name" value="CRC"/>
</dbReference>
<feature type="compositionally biased region" description="Polar residues" evidence="4">
    <location>
        <begin position="370"/>
        <end position="379"/>
    </location>
</feature>
<dbReference type="OMA" id="SENCRCI"/>
<name>A0A166J5Z4_DAUCS</name>
<gene>
    <name evidence="6" type="ORF">DCAR_004491</name>
</gene>
<evidence type="ECO:0000256" key="4">
    <source>
        <dbReference type="SAM" id="MobiDB-lite"/>
    </source>
</evidence>
<comment type="subcellular location">
    <subcellularLocation>
        <location evidence="1">Nucleus</location>
    </subcellularLocation>
</comment>
<feature type="compositionally biased region" description="Basic and acidic residues" evidence="4">
    <location>
        <begin position="11"/>
        <end position="54"/>
    </location>
</feature>
<dbReference type="Pfam" id="PF03638">
    <property type="entry name" value="TCR"/>
    <property type="match status" value="2"/>
</dbReference>
<dbReference type="Gramene" id="KZN11835">
    <property type="protein sequence ID" value="KZN11835"/>
    <property type="gene ID" value="DCAR_004491"/>
</dbReference>